<sequence>MKQTGVVTRKHAKENNENVGVLTMKHSEAFQIKCRKYCSDTSVHPSGIEGIMDLVADVVMKDGSIKSILTEALKNEAPRILFDYYERAMELKY</sequence>
<dbReference type="AlphaFoldDB" id="A0A914N6H9"/>
<reference evidence="2" key="1">
    <citation type="submission" date="2022-11" db="UniProtKB">
        <authorList>
            <consortium name="WormBaseParasite"/>
        </authorList>
    </citation>
    <scope>IDENTIFICATION</scope>
</reference>
<name>A0A914N6H9_MELIC</name>
<evidence type="ECO:0000313" key="1">
    <source>
        <dbReference type="Proteomes" id="UP000887563"/>
    </source>
</evidence>
<organism evidence="1 2">
    <name type="scientific">Meloidogyne incognita</name>
    <name type="common">Southern root-knot nematode worm</name>
    <name type="synonym">Oxyuris incognita</name>
    <dbReference type="NCBI Taxonomy" id="6306"/>
    <lineage>
        <taxon>Eukaryota</taxon>
        <taxon>Metazoa</taxon>
        <taxon>Ecdysozoa</taxon>
        <taxon>Nematoda</taxon>
        <taxon>Chromadorea</taxon>
        <taxon>Rhabditida</taxon>
        <taxon>Tylenchina</taxon>
        <taxon>Tylenchomorpha</taxon>
        <taxon>Tylenchoidea</taxon>
        <taxon>Meloidogynidae</taxon>
        <taxon>Meloidogyninae</taxon>
        <taxon>Meloidogyne</taxon>
        <taxon>Meloidogyne incognita group</taxon>
    </lineage>
</organism>
<protein>
    <submittedName>
        <fullName evidence="2">Uncharacterized protein</fullName>
    </submittedName>
</protein>
<keyword evidence="1" id="KW-1185">Reference proteome</keyword>
<dbReference type="Proteomes" id="UP000887563">
    <property type="component" value="Unplaced"/>
</dbReference>
<accession>A0A914N6H9</accession>
<proteinExistence type="predicted"/>
<dbReference type="WBParaSite" id="Minc3s03508g34050">
    <property type="protein sequence ID" value="Minc3s03508g34050"/>
    <property type="gene ID" value="Minc3s03508g34050"/>
</dbReference>
<evidence type="ECO:0000313" key="2">
    <source>
        <dbReference type="WBParaSite" id="Minc3s03508g34050"/>
    </source>
</evidence>